<keyword evidence="2" id="KW-1185">Reference proteome</keyword>
<organism evidence="1 2">
    <name type="scientific">Pedobacter segetis</name>
    <dbReference type="NCBI Taxonomy" id="2793069"/>
    <lineage>
        <taxon>Bacteria</taxon>
        <taxon>Pseudomonadati</taxon>
        <taxon>Bacteroidota</taxon>
        <taxon>Sphingobacteriia</taxon>
        <taxon>Sphingobacteriales</taxon>
        <taxon>Sphingobacteriaceae</taxon>
        <taxon>Pedobacter</taxon>
    </lineage>
</organism>
<proteinExistence type="predicted"/>
<dbReference type="Proteomes" id="UP000660024">
    <property type="component" value="Unassembled WGS sequence"/>
</dbReference>
<dbReference type="EMBL" id="JAEHFY010000015">
    <property type="protein sequence ID" value="MBK0383561.1"/>
    <property type="molecule type" value="Genomic_DNA"/>
</dbReference>
<dbReference type="RefSeq" id="WP_200586386.1">
    <property type="nucleotide sequence ID" value="NZ_JAEHFY010000015.1"/>
</dbReference>
<comment type="caution">
    <text evidence="1">The sequence shown here is derived from an EMBL/GenBank/DDBJ whole genome shotgun (WGS) entry which is preliminary data.</text>
</comment>
<name>A0ABS1BMM8_9SPHI</name>
<evidence type="ECO:0000313" key="2">
    <source>
        <dbReference type="Proteomes" id="UP000660024"/>
    </source>
</evidence>
<accession>A0ABS1BMM8</accession>
<reference evidence="1 2" key="1">
    <citation type="submission" date="2020-12" db="EMBL/GenBank/DDBJ databases">
        <title>Bacterial novel species Pedobacter sp. SD-b isolated from soil.</title>
        <authorList>
            <person name="Jung H.-Y."/>
        </authorList>
    </citation>
    <scope>NUCLEOTIDE SEQUENCE [LARGE SCALE GENOMIC DNA]</scope>
    <source>
        <strain evidence="1 2">SD-b</strain>
    </source>
</reference>
<gene>
    <name evidence="1" type="ORF">I5M32_11390</name>
</gene>
<sequence>MRKILVICLSIGFIFYSCKSKKAVEETKRQSYVNVPKMDSVISITFDTLLKADGYDFGYRPDPNKVAFFKPYYINDICCPGNYNHPLYKRFMQKGTSVKDGVLASFIESLKTNSFYYQREKKIIERKLGNIEKLKQCKLVQLPVYYLSPNVVEYVNGTNIKKYYQLDTNGITYRVLKDDKLITILNYRQGGYGIWQIYANDSLSYDQLKQLNEEPLAFINNIKIPLPTNFMYDKVGYLQADHIVFSDCAEGEYNIVNYGDNSTKQQFQRTFKTILAEVYFATKSVPRILDGIVGSSYQSALYQLKIKKNK</sequence>
<protein>
    <recommendedName>
        <fullName evidence="3">DKNYY family protein</fullName>
    </recommendedName>
</protein>
<evidence type="ECO:0000313" key="1">
    <source>
        <dbReference type="EMBL" id="MBK0383561.1"/>
    </source>
</evidence>
<dbReference type="PROSITE" id="PS51257">
    <property type="entry name" value="PROKAR_LIPOPROTEIN"/>
    <property type="match status" value="1"/>
</dbReference>
<evidence type="ECO:0008006" key="3">
    <source>
        <dbReference type="Google" id="ProtNLM"/>
    </source>
</evidence>